<dbReference type="Pfam" id="PF06996">
    <property type="entry name" value="T6SS_TssG"/>
    <property type="match status" value="1"/>
</dbReference>
<dbReference type="PANTHER" id="PTHR35564:SF4">
    <property type="entry name" value="CYTOPLASMIC PROTEIN"/>
    <property type="match status" value="1"/>
</dbReference>
<dbReference type="AlphaFoldDB" id="A0A840MNX3"/>
<reference evidence="1 2" key="1">
    <citation type="submission" date="2020-08" db="EMBL/GenBank/DDBJ databases">
        <title>Genomic Encyclopedia of Type Strains, Phase IV (KMG-IV): sequencing the most valuable type-strain genomes for metagenomic binning, comparative biology and taxonomic classification.</title>
        <authorList>
            <person name="Goeker M."/>
        </authorList>
    </citation>
    <scope>NUCLEOTIDE SEQUENCE [LARGE SCALE GENOMIC DNA]</scope>
    <source>
        <strain evidence="1 2">DSM 27165</strain>
    </source>
</reference>
<sequence>MRDAMTILADLVRHPANYEFYAALRLIEAANPDKPRMGESLRPQDDPVRLGQPPSLAFEPASVAQWQQTETGPVPRLGVNVLGLLGPNGPMPLHFSEYARDRLRNANDPTLSRFLDVFHHRLLSLFYRAWANAQPTVSMDRPGDDRFASYMAAMIGLRSEALTQRDSVPDWAKLHYAGRLAPHHHNAEGLAAILGDFFKVPVVIEQFVGHWMPLPKDGLCHLQGRFGGQALGQTTVIGKKVWNAQHKFRIRVGPVRHADFQRLLPGGDSMQRLADWVRNYIGDALEWDVNVVLCREDVPRLKLGKTARLGWNTWVNSRRPDHDVADLKLKPGFSRQDHTARADQY</sequence>
<evidence type="ECO:0000313" key="1">
    <source>
        <dbReference type="EMBL" id="MBB5020140.1"/>
    </source>
</evidence>
<dbReference type="EMBL" id="JACHHY010000026">
    <property type="protein sequence ID" value="MBB5020140.1"/>
    <property type="molecule type" value="Genomic_DNA"/>
</dbReference>
<proteinExistence type="predicted"/>
<gene>
    <name evidence="1" type="ORF">HNQ59_003454</name>
</gene>
<dbReference type="RefSeq" id="WP_184041550.1">
    <property type="nucleotide sequence ID" value="NZ_JACHHY010000026.1"/>
</dbReference>
<dbReference type="Proteomes" id="UP000575898">
    <property type="component" value="Unassembled WGS sequence"/>
</dbReference>
<keyword evidence="2" id="KW-1185">Reference proteome</keyword>
<dbReference type="InterPro" id="IPR010732">
    <property type="entry name" value="T6SS_TssG-like"/>
</dbReference>
<organism evidence="1 2">
    <name type="scientific">Chitinivorax tropicus</name>
    <dbReference type="NCBI Taxonomy" id="714531"/>
    <lineage>
        <taxon>Bacteria</taxon>
        <taxon>Pseudomonadati</taxon>
        <taxon>Pseudomonadota</taxon>
        <taxon>Betaproteobacteria</taxon>
        <taxon>Chitinivorax</taxon>
    </lineage>
</organism>
<protein>
    <submittedName>
        <fullName evidence="1">Type VI secretion system protein ImpH</fullName>
    </submittedName>
</protein>
<evidence type="ECO:0000313" key="2">
    <source>
        <dbReference type="Proteomes" id="UP000575898"/>
    </source>
</evidence>
<dbReference type="NCBIfam" id="TIGR03347">
    <property type="entry name" value="VI_chp_1"/>
    <property type="match status" value="1"/>
</dbReference>
<accession>A0A840MNX3</accession>
<comment type="caution">
    <text evidence="1">The sequence shown here is derived from an EMBL/GenBank/DDBJ whole genome shotgun (WGS) entry which is preliminary data.</text>
</comment>
<name>A0A840MNX3_9PROT</name>
<dbReference type="PANTHER" id="PTHR35564">
    <property type="match status" value="1"/>
</dbReference>